<dbReference type="InterPro" id="IPR035919">
    <property type="entry name" value="EAL_sf"/>
</dbReference>
<evidence type="ECO:0000259" key="4">
    <source>
        <dbReference type="PROSITE" id="PS50887"/>
    </source>
</evidence>
<dbReference type="InterPro" id="IPR000160">
    <property type="entry name" value="GGDEF_dom"/>
</dbReference>
<dbReference type="Pfam" id="PF00563">
    <property type="entry name" value="EAL"/>
    <property type="match status" value="1"/>
</dbReference>
<name>A0ABS2W9F1_9GAMM</name>
<accession>A0ABS2W9F1</accession>
<keyword evidence="6" id="KW-1185">Reference proteome</keyword>
<dbReference type="PROSITE" id="PS50883">
    <property type="entry name" value="EAL"/>
    <property type="match status" value="1"/>
</dbReference>
<reference evidence="5 6" key="1">
    <citation type="submission" date="2021-02" db="EMBL/GenBank/DDBJ databases">
        <title>A novel species of genus Amphritea isolated from a fishpond in China.</title>
        <authorList>
            <person name="Lu H."/>
        </authorList>
    </citation>
    <scope>NUCLEOTIDE SEQUENCE [LARGE SCALE GENOMIC DNA]</scope>
    <source>
        <strain evidence="5 6">RP18W</strain>
    </source>
</reference>
<organism evidence="5 6">
    <name type="scientific">Amphritea pacifica</name>
    <dbReference type="NCBI Taxonomy" id="2811233"/>
    <lineage>
        <taxon>Bacteria</taxon>
        <taxon>Pseudomonadati</taxon>
        <taxon>Pseudomonadota</taxon>
        <taxon>Gammaproteobacteria</taxon>
        <taxon>Oceanospirillales</taxon>
        <taxon>Oceanospirillaceae</taxon>
        <taxon>Amphritea</taxon>
    </lineage>
</organism>
<dbReference type="InterPro" id="IPR029787">
    <property type="entry name" value="Nucleotide_cyclase"/>
</dbReference>
<dbReference type="Pfam" id="PF08269">
    <property type="entry name" value="dCache_2"/>
    <property type="match status" value="1"/>
</dbReference>
<dbReference type="CDD" id="cd01948">
    <property type="entry name" value="EAL"/>
    <property type="match status" value="1"/>
</dbReference>
<proteinExistence type="predicted"/>
<feature type="coiled-coil region" evidence="1">
    <location>
        <begin position="30"/>
        <end position="57"/>
    </location>
</feature>
<evidence type="ECO:0000256" key="2">
    <source>
        <dbReference type="SAM" id="Phobius"/>
    </source>
</evidence>
<dbReference type="SUPFAM" id="SSF141868">
    <property type="entry name" value="EAL domain-like"/>
    <property type="match status" value="1"/>
</dbReference>
<protein>
    <submittedName>
        <fullName evidence="5">EAL domain-containing protein</fullName>
    </submittedName>
</protein>
<dbReference type="InterPro" id="IPR004010">
    <property type="entry name" value="Double_Cache_2"/>
</dbReference>
<dbReference type="PANTHER" id="PTHR44757:SF2">
    <property type="entry name" value="BIOFILM ARCHITECTURE MAINTENANCE PROTEIN MBAA"/>
    <property type="match status" value="1"/>
</dbReference>
<dbReference type="SMART" id="SM00052">
    <property type="entry name" value="EAL"/>
    <property type="match status" value="1"/>
</dbReference>
<keyword evidence="2" id="KW-0472">Membrane</keyword>
<dbReference type="RefSeq" id="WP_205213764.1">
    <property type="nucleotide sequence ID" value="NZ_JAFFZP010000019.1"/>
</dbReference>
<dbReference type="SMART" id="SM00267">
    <property type="entry name" value="GGDEF"/>
    <property type="match status" value="1"/>
</dbReference>
<dbReference type="NCBIfam" id="TIGR00254">
    <property type="entry name" value="GGDEF"/>
    <property type="match status" value="1"/>
</dbReference>
<feature type="domain" description="GGDEF" evidence="4">
    <location>
        <begin position="433"/>
        <end position="566"/>
    </location>
</feature>
<keyword evidence="2" id="KW-0812">Transmembrane</keyword>
<feature type="transmembrane region" description="Helical" evidence="2">
    <location>
        <begin position="352"/>
        <end position="375"/>
    </location>
</feature>
<dbReference type="EMBL" id="JAFFZP010000019">
    <property type="protein sequence ID" value="MBN0988206.1"/>
    <property type="molecule type" value="Genomic_DNA"/>
</dbReference>
<dbReference type="PROSITE" id="PS50887">
    <property type="entry name" value="GGDEF"/>
    <property type="match status" value="1"/>
</dbReference>
<dbReference type="CDD" id="cd01949">
    <property type="entry name" value="GGDEF"/>
    <property type="match status" value="1"/>
</dbReference>
<sequence>MSALDNKQLLNLMRYAPVAVVFVFALAVNLIAIQDNREQAAQSIETLREELTFQRKESIRSQVHEVYSHLLVEKYKAESNLKDAAKQRVYEAYGIANHIYAQNVGKSKAEISKIIIEALRSVWIFNGRGSFYIIDSEGETIMNAANTHSEEINDWVLQSEETDVIRNALSINQKNGEGFLRWKIKKPGSADDKEFEKIGYVKKFEHYDWSIVIADYLVDYEEDVKNELLKWFSQYKYGESGYFFVLDENGVLLAHHINDFLGLDFVLGEKINIDLIKDIKDKIKDGGGGYIRYSKPLTLSGMVILDQVGYVKEVGEWGWIIGTGFSSQAFEKNLRLKEEQLNELNYQNLMRLVYLTIASMILLTLSSLYVGNLIARRFEMFQSKINADFDELNNTKDKMEYMALHDALTGLPNRILMLKEIKENINLIKGENEKLAVMFVDLDNFKNINDLYGHYVGDLLLIAVSQRFKVLMRGRDSVSRFGGDEFVFCFPQLKDRKAAQDKAEEVRNALSSPIVIEGRTLTIACSIGVSICPDDSLTAETLIKNADTVLYKSKADKKGQYLFYNNLISVQIMRKMEIQHELARALERGELSVHYQPQMSMREEKLVGVEALARWFHPSLGNVFPDEFISVAEESGMIHDLDLFVFRRACEDLYALSSNGEGALKLSVNISPVQLTEPEFFCDLVDICTSVGIAPERITLEITENVFIHGFDIVKPLFAKLRQQGFGLSLDDFGTGYSSLSYINSLPLTEIKIDRSFINKFLDFYQSDMLVRMIVGIGRLCGLVVVAEGVETKSQLDKLLNYDCDLVQGYYFDRPLTIEQLSEKVELCKE</sequence>
<comment type="caution">
    <text evidence="5">The sequence shown here is derived from an EMBL/GenBank/DDBJ whole genome shotgun (WGS) entry which is preliminary data.</text>
</comment>
<dbReference type="InterPro" id="IPR052155">
    <property type="entry name" value="Biofilm_reg_signaling"/>
</dbReference>
<dbReference type="Gene3D" id="3.30.450.20">
    <property type="entry name" value="PAS domain"/>
    <property type="match status" value="2"/>
</dbReference>
<evidence type="ECO:0000313" key="5">
    <source>
        <dbReference type="EMBL" id="MBN0988206.1"/>
    </source>
</evidence>
<dbReference type="InterPro" id="IPR001633">
    <property type="entry name" value="EAL_dom"/>
</dbReference>
<feature type="domain" description="EAL" evidence="3">
    <location>
        <begin position="575"/>
        <end position="829"/>
    </location>
</feature>
<keyword evidence="2" id="KW-1133">Transmembrane helix</keyword>
<feature type="transmembrane region" description="Helical" evidence="2">
    <location>
        <begin position="12"/>
        <end position="33"/>
    </location>
</feature>
<keyword evidence="1" id="KW-0175">Coiled coil</keyword>
<dbReference type="Pfam" id="PF00990">
    <property type="entry name" value="GGDEF"/>
    <property type="match status" value="1"/>
</dbReference>
<evidence type="ECO:0000259" key="3">
    <source>
        <dbReference type="PROSITE" id="PS50883"/>
    </source>
</evidence>
<dbReference type="Proteomes" id="UP000760472">
    <property type="component" value="Unassembled WGS sequence"/>
</dbReference>
<evidence type="ECO:0000256" key="1">
    <source>
        <dbReference type="SAM" id="Coils"/>
    </source>
</evidence>
<dbReference type="SUPFAM" id="SSF55073">
    <property type="entry name" value="Nucleotide cyclase"/>
    <property type="match status" value="1"/>
</dbReference>
<dbReference type="Gene3D" id="3.20.20.450">
    <property type="entry name" value="EAL domain"/>
    <property type="match status" value="1"/>
</dbReference>
<evidence type="ECO:0000313" key="6">
    <source>
        <dbReference type="Proteomes" id="UP000760472"/>
    </source>
</evidence>
<dbReference type="InterPro" id="IPR043128">
    <property type="entry name" value="Rev_trsase/Diguanyl_cyclase"/>
</dbReference>
<dbReference type="Gene3D" id="3.30.70.270">
    <property type="match status" value="1"/>
</dbReference>
<dbReference type="PANTHER" id="PTHR44757">
    <property type="entry name" value="DIGUANYLATE CYCLASE DGCP"/>
    <property type="match status" value="1"/>
</dbReference>
<gene>
    <name evidence="5" type="ORF">JW498_12605</name>
</gene>